<evidence type="ECO:0000313" key="3">
    <source>
        <dbReference type="EMBL" id="RRB11260.1"/>
    </source>
</evidence>
<feature type="domain" description="Glycosyltransferase 2-like" evidence="2">
    <location>
        <begin position="8"/>
        <end position="111"/>
    </location>
</feature>
<dbReference type="PANTHER" id="PTHR43630:SF2">
    <property type="entry name" value="GLYCOSYLTRANSFERASE"/>
    <property type="match status" value="1"/>
</dbReference>
<comment type="caution">
    <text evidence="3">The sequence shown here is derived from an EMBL/GenBank/DDBJ whole genome shotgun (WGS) entry which is preliminary data.</text>
</comment>
<dbReference type="PANTHER" id="PTHR43630">
    <property type="entry name" value="POLY-BETA-1,6-N-ACETYL-D-GLUCOSAMINE SYNTHASE"/>
    <property type="match status" value="1"/>
</dbReference>
<dbReference type="RefSeq" id="WP_124908931.1">
    <property type="nucleotide sequence ID" value="NZ_RQJP01000005.1"/>
</dbReference>
<dbReference type="InterPro" id="IPR029044">
    <property type="entry name" value="Nucleotide-diphossugar_trans"/>
</dbReference>
<name>A0A3P1CDH4_9BACT</name>
<gene>
    <name evidence="3" type="ORF">EHT87_22485</name>
</gene>
<dbReference type="OrthoDB" id="9815923at2"/>
<evidence type="ECO:0000259" key="2">
    <source>
        <dbReference type="Pfam" id="PF00535"/>
    </source>
</evidence>
<sequence>MPLPLDLTIAIPVRNEEKNLPACLAAIGPDLAQHIVLIDSGSTDSTRDIARSYGVKVIDFVWDGRFPKKRNWFLRNHTPETKWVLFLDADEFLTDAFKAELRQTLQREDTKVGYWLRFTVYFLGKENKGGYFLHKLALFQVGAGEYEKIDEDQWSRLDMEIHEHPVLNGEVGTIRSKIDHQDFRGMSYYITKHNEYSSWEAARFLKLAGDTQTAQRLTWMQRIKYSLMRTPFLGPIYFFGSFFLMGGFRDGSRGFAFAILKMAYFTQMYCKIRELEEGNKEKLPALLNQETSGVLK</sequence>
<evidence type="ECO:0000256" key="1">
    <source>
        <dbReference type="ARBA" id="ARBA00038494"/>
    </source>
</evidence>
<reference evidence="3 4" key="1">
    <citation type="submission" date="2018-11" db="EMBL/GenBank/DDBJ databases">
        <authorList>
            <person name="Zhou Z."/>
            <person name="Wang G."/>
        </authorList>
    </citation>
    <scope>NUCLEOTIDE SEQUENCE [LARGE SCALE GENOMIC DNA]</scope>
    <source>
        <strain evidence="3 4">KCTC42998</strain>
    </source>
</reference>
<proteinExistence type="inferred from homology"/>
<protein>
    <submittedName>
        <fullName evidence="3">Glycosyltransferase family 2 protein</fullName>
    </submittedName>
</protein>
<keyword evidence="4" id="KW-1185">Reference proteome</keyword>
<comment type="similarity">
    <text evidence="1">Belongs to the glycosyltransferase 2 family. WaaE/KdtX subfamily.</text>
</comment>
<dbReference type="Gene3D" id="3.90.550.10">
    <property type="entry name" value="Spore Coat Polysaccharide Biosynthesis Protein SpsA, Chain A"/>
    <property type="match status" value="1"/>
</dbReference>
<dbReference type="SUPFAM" id="SSF53448">
    <property type="entry name" value="Nucleotide-diphospho-sugar transferases"/>
    <property type="match status" value="1"/>
</dbReference>
<accession>A0A3P1CDH4</accession>
<dbReference type="EMBL" id="RQJP01000005">
    <property type="protein sequence ID" value="RRB11260.1"/>
    <property type="molecule type" value="Genomic_DNA"/>
</dbReference>
<dbReference type="InterPro" id="IPR001173">
    <property type="entry name" value="Glyco_trans_2-like"/>
</dbReference>
<organism evidence="3 4">
    <name type="scientific">Larkinella knui</name>
    <dbReference type="NCBI Taxonomy" id="2025310"/>
    <lineage>
        <taxon>Bacteria</taxon>
        <taxon>Pseudomonadati</taxon>
        <taxon>Bacteroidota</taxon>
        <taxon>Cytophagia</taxon>
        <taxon>Cytophagales</taxon>
        <taxon>Spirosomataceae</taxon>
        <taxon>Larkinella</taxon>
    </lineage>
</organism>
<dbReference type="GO" id="GO:0016740">
    <property type="term" value="F:transferase activity"/>
    <property type="evidence" value="ECO:0007669"/>
    <property type="project" value="UniProtKB-KW"/>
</dbReference>
<dbReference type="Proteomes" id="UP000274271">
    <property type="component" value="Unassembled WGS sequence"/>
</dbReference>
<dbReference type="AlphaFoldDB" id="A0A3P1CDH4"/>
<dbReference type="Pfam" id="PF00535">
    <property type="entry name" value="Glycos_transf_2"/>
    <property type="match status" value="1"/>
</dbReference>
<dbReference type="CDD" id="cd02511">
    <property type="entry name" value="Beta4Glucosyltransferase"/>
    <property type="match status" value="1"/>
</dbReference>
<evidence type="ECO:0000313" key="4">
    <source>
        <dbReference type="Proteomes" id="UP000274271"/>
    </source>
</evidence>
<keyword evidence="3" id="KW-0808">Transferase</keyword>